<protein>
    <submittedName>
        <fullName evidence="1">Uncharacterized protein</fullName>
    </submittedName>
</protein>
<sequence length="389" mass="43220">MSRHFVKADFRKLKKQQLVELVQEQIEHWPSSEQAFTPSMKVKDIERVLLNPNYGFQTRKPLPYTKTYLPTFGMVPASYSKKVCEDLIKNVPASELKPKPSEPTITVAIKLYIDDKRGSEPRRRSQTVTVPRINVDSDSKDVCVRWYNIYDQIQLTYAAFEGEGELALCDPDDPEYTTPLMKGDFRYANAGLQNLVIPKGGLKVVVTPLPNHLSDVGTAPTSLNEPSSEGGMHRNIKLTGKDLAVAQLPQASAVVDCALNEGGMVAQLQREASLLPGYPGFVAARSHRLTFNRVAAHWDFAAKFSAAYVGKKCSLTHTRITKNAVAQALRLGPTSLRTAEDEAKKVVDMVSSDRKGAATLMEFLVGWEIEHPVPGSKPEQRRLCRVAQK</sequence>
<accession>A0A9P5U3E4</accession>
<name>A0A9P5U3E4_9AGAR</name>
<dbReference type="OrthoDB" id="2906386at2759"/>
<organism evidence="1 2">
    <name type="scientific">Rhodocollybia butyracea</name>
    <dbReference type="NCBI Taxonomy" id="206335"/>
    <lineage>
        <taxon>Eukaryota</taxon>
        <taxon>Fungi</taxon>
        <taxon>Dikarya</taxon>
        <taxon>Basidiomycota</taxon>
        <taxon>Agaricomycotina</taxon>
        <taxon>Agaricomycetes</taxon>
        <taxon>Agaricomycetidae</taxon>
        <taxon>Agaricales</taxon>
        <taxon>Marasmiineae</taxon>
        <taxon>Omphalotaceae</taxon>
        <taxon>Rhodocollybia</taxon>
    </lineage>
</organism>
<dbReference type="Proteomes" id="UP000772434">
    <property type="component" value="Unassembled WGS sequence"/>
</dbReference>
<keyword evidence="2" id="KW-1185">Reference proteome</keyword>
<proteinExistence type="predicted"/>
<reference evidence="1" key="1">
    <citation type="submission" date="2020-11" db="EMBL/GenBank/DDBJ databases">
        <authorList>
            <consortium name="DOE Joint Genome Institute"/>
            <person name="Ahrendt S."/>
            <person name="Riley R."/>
            <person name="Andreopoulos W."/>
            <person name="Labutti K."/>
            <person name="Pangilinan J."/>
            <person name="Ruiz-Duenas F.J."/>
            <person name="Barrasa J.M."/>
            <person name="Sanchez-Garcia M."/>
            <person name="Camarero S."/>
            <person name="Miyauchi S."/>
            <person name="Serrano A."/>
            <person name="Linde D."/>
            <person name="Babiker R."/>
            <person name="Drula E."/>
            <person name="Ayuso-Fernandez I."/>
            <person name="Pacheco R."/>
            <person name="Padilla G."/>
            <person name="Ferreira P."/>
            <person name="Barriuso J."/>
            <person name="Kellner H."/>
            <person name="Castanera R."/>
            <person name="Alfaro M."/>
            <person name="Ramirez L."/>
            <person name="Pisabarro A.G."/>
            <person name="Kuo A."/>
            <person name="Tritt A."/>
            <person name="Lipzen A."/>
            <person name="He G."/>
            <person name="Yan M."/>
            <person name="Ng V."/>
            <person name="Cullen D."/>
            <person name="Martin F."/>
            <person name="Rosso M.-N."/>
            <person name="Henrissat B."/>
            <person name="Hibbett D."/>
            <person name="Martinez A.T."/>
            <person name="Grigoriev I.V."/>
        </authorList>
    </citation>
    <scope>NUCLEOTIDE SEQUENCE</scope>
    <source>
        <strain evidence="1">AH 40177</strain>
    </source>
</reference>
<comment type="caution">
    <text evidence="1">The sequence shown here is derived from an EMBL/GenBank/DDBJ whole genome shotgun (WGS) entry which is preliminary data.</text>
</comment>
<dbReference type="EMBL" id="JADNRY010000142">
    <property type="protein sequence ID" value="KAF9063618.1"/>
    <property type="molecule type" value="Genomic_DNA"/>
</dbReference>
<dbReference type="AlphaFoldDB" id="A0A9P5U3E4"/>
<gene>
    <name evidence="1" type="ORF">BDP27DRAFT_1426705</name>
</gene>
<evidence type="ECO:0000313" key="2">
    <source>
        <dbReference type="Proteomes" id="UP000772434"/>
    </source>
</evidence>
<evidence type="ECO:0000313" key="1">
    <source>
        <dbReference type="EMBL" id="KAF9063618.1"/>
    </source>
</evidence>